<evidence type="ECO:0000313" key="2">
    <source>
        <dbReference type="Proteomes" id="UP001623348"/>
    </source>
</evidence>
<dbReference type="PRINTS" id="PR01345">
    <property type="entry name" value="CERVTRCPTASE"/>
</dbReference>
<sequence>MKFNKAKCKVLHVGRRNPKHDYRLGREWIESSPEEKGLGVLIDEKLNMSQQCALAAQKANRVLGCIKRGVTSRSREVILPLYSALVRPHLGESQLWGKVMELLERVQRRATKLIRGLEHLSYEDRLRELGLFSLEKRRLQGDPIAAFQYLKGLTGKMERDCLSGSVVTGQGVMGSS</sequence>
<comment type="caution">
    <text evidence="1">The sequence shown here is derived from an EMBL/GenBank/DDBJ whole genome shotgun (WGS) entry which is preliminary data.</text>
</comment>
<gene>
    <name evidence="1" type="ORF">GRJ2_001299800</name>
</gene>
<name>A0ABC9WSM9_GRUJA</name>
<evidence type="ECO:0000313" key="1">
    <source>
        <dbReference type="EMBL" id="GAB0188345.1"/>
    </source>
</evidence>
<proteinExistence type="predicted"/>
<accession>A0ABC9WSM9</accession>
<dbReference type="AlphaFoldDB" id="A0ABC9WSM9"/>
<protein>
    <submittedName>
        <fullName evidence="1">Uncharacterized protein</fullName>
    </submittedName>
</protein>
<dbReference type="Proteomes" id="UP001623348">
    <property type="component" value="Unassembled WGS sequence"/>
</dbReference>
<dbReference type="EMBL" id="BAAFJT010000004">
    <property type="protein sequence ID" value="GAB0188345.1"/>
    <property type="molecule type" value="Genomic_DNA"/>
</dbReference>
<reference evidence="1 2" key="1">
    <citation type="submission" date="2024-06" db="EMBL/GenBank/DDBJ databases">
        <title>The draft genome of Grus japonensis, version 3.</title>
        <authorList>
            <person name="Nabeshima K."/>
            <person name="Suzuki S."/>
            <person name="Onuma M."/>
        </authorList>
    </citation>
    <scope>NUCLEOTIDE SEQUENCE [LARGE SCALE GENOMIC DNA]</scope>
    <source>
        <strain evidence="1 2">451A</strain>
    </source>
</reference>
<keyword evidence="2" id="KW-1185">Reference proteome</keyword>
<organism evidence="1 2">
    <name type="scientific">Grus japonensis</name>
    <name type="common">Japanese crane</name>
    <name type="synonym">Red-crowned crane</name>
    <dbReference type="NCBI Taxonomy" id="30415"/>
    <lineage>
        <taxon>Eukaryota</taxon>
        <taxon>Metazoa</taxon>
        <taxon>Chordata</taxon>
        <taxon>Craniata</taxon>
        <taxon>Vertebrata</taxon>
        <taxon>Euteleostomi</taxon>
        <taxon>Archelosauria</taxon>
        <taxon>Archosauria</taxon>
        <taxon>Dinosauria</taxon>
        <taxon>Saurischia</taxon>
        <taxon>Theropoda</taxon>
        <taxon>Coelurosauria</taxon>
        <taxon>Aves</taxon>
        <taxon>Neognathae</taxon>
        <taxon>Neoaves</taxon>
        <taxon>Gruiformes</taxon>
        <taxon>Gruidae</taxon>
        <taxon>Grus</taxon>
    </lineage>
</organism>
<dbReference type="PANTHER" id="PTHR33332">
    <property type="entry name" value="REVERSE TRANSCRIPTASE DOMAIN-CONTAINING PROTEIN"/>
    <property type="match status" value="1"/>
</dbReference>